<feature type="transmembrane region" description="Helical" evidence="7">
    <location>
        <begin position="776"/>
        <end position="796"/>
    </location>
</feature>
<evidence type="ECO:0000256" key="6">
    <source>
        <dbReference type="SAM" id="MobiDB-lite"/>
    </source>
</evidence>
<dbReference type="Pfam" id="PF02687">
    <property type="entry name" value="FtsX"/>
    <property type="match status" value="2"/>
</dbReference>
<name>A0ABT7PGI4_9BACT</name>
<protein>
    <submittedName>
        <fullName evidence="10">FtsX-like permease family protein</fullName>
    </submittedName>
</protein>
<feature type="transmembrane region" description="Helical" evidence="7">
    <location>
        <begin position="595"/>
        <end position="621"/>
    </location>
</feature>
<evidence type="ECO:0000256" key="2">
    <source>
        <dbReference type="ARBA" id="ARBA00022475"/>
    </source>
</evidence>
<feature type="domain" description="MacB-like periplasmic core" evidence="9">
    <location>
        <begin position="21"/>
        <end position="157"/>
    </location>
</feature>
<keyword evidence="3 7" id="KW-0812">Transmembrane</keyword>
<keyword evidence="2" id="KW-1003">Cell membrane</keyword>
<keyword evidence="4 7" id="KW-1133">Transmembrane helix</keyword>
<feature type="transmembrane region" description="Helical" evidence="7">
    <location>
        <begin position="641"/>
        <end position="660"/>
    </location>
</feature>
<dbReference type="PANTHER" id="PTHR43738:SF2">
    <property type="entry name" value="ABC TRANSPORTER PERMEASE"/>
    <property type="match status" value="1"/>
</dbReference>
<dbReference type="PANTHER" id="PTHR43738">
    <property type="entry name" value="ABC TRANSPORTER, MEMBRANE PROTEIN"/>
    <property type="match status" value="1"/>
</dbReference>
<evidence type="ECO:0000256" key="5">
    <source>
        <dbReference type="ARBA" id="ARBA00023136"/>
    </source>
</evidence>
<dbReference type="RefSeq" id="WP_289163095.1">
    <property type="nucleotide sequence ID" value="NZ_JASZZN010000005.1"/>
</dbReference>
<feature type="transmembrane region" description="Helical" evidence="7">
    <location>
        <begin position="718"/>
        <end position="738"/>
    </location>
</feature>
<proteinExistence type="predicted"/>
<evidence type="ECO:0000259" key="8">
    <source>
        <dbReference type="Pfam" id="PF02687"/>
    </source>
</evidence>
<feature type="region of interest" description="Disordered" evidence="6">
    <location>
        <begin position="420"/>
        <end position="442"/>
    </location>
</feature>
<keyword evidence="5 7" id="KW-0472">Membrane</keyword>
<dbReference type="InterPro" id="IPR003838">
    <property type="entry name" value="ABC3_permease_C"/>
</dbReference>
<evidence type="ECO:0000313" key="11">
    <source>
        <dbReference type="Proteomes" id="UP001239462"/>
    </source>
</evidence>
<dbReference type="InterPro" id="IPR051125">
    <property type="entry name" value="ABC-4/HrtB_transporter"/>
</dbReference>
<dbReference type="Pfam" id="PF12704">
    <property type="entry name" value="MacB_PCD"/>
    <property type="match status" value="1"/>
</dbReference>
<dbReference type="EMBL" id="JASZZN010000005">
    <property type="protein sequence ID" value="MDM4015592.1"/>
    <property type="molecule type" value="Genomic_DNA"/>
</dbReference>
<evidence type="ECO:0000256" key="7">
    <source>
        <dbReference type="SAM" id="Phobius"/>
    </source>
</evidence>
<accession>A0ABT7PGI4</accession>
<sequence length="1150" mass="123688">MSSWSVILAGVRHNWRTTLSVALGAAIATSVIVGALLVGDSMRGSLRELTVERLGKIDTVIAPGGFFETESIALRVGQSEEHVAPILLFDQAVIEATVDDQMRRSGSVQVVGCDPSFWKLDTSGVVPTVELDDDSVVMTESLASELGVRVGDQVTVRLPVEQAVPADSPLGRKDVQTEGIPRLNVAEILPDKGLARFSLAASQASPKNVFLSRELVASVLDRDGQANVLLSSEPIEAEKVQPTLADLGLKLERVTKTFDDKTIFDYYNLTSDRLLIIDPAVDAITAAFPSDKVTPTLTYLANEIQRKKEGAADGSAEFPRVTYSTIAAVDSSPLMPLDYGNVKSTDQKTVAPIIVNSWLADRMKLSVGDQLVIDYYEPEVKNGKEIERQFEATVVGIVPITEPERPYRRRREAVYSKRPTRYNDPALTPTVPGVTDQDSMSDWDTPFELTREVPDEDDLYWKNHRLTPKAFIPLAAGQALFSSRFGQTTGLMIETSVATDLDQLSERILAATATTLPELGWQPRSIRGAQLAASKGTTPFDGLFLSLSMFVIFSAVMLIAMLFRLGLVTRSSELGTLIAVGLRPKQVSRLYLGEGLLTSLFGVLLGLGGGIAYAFGVLAALRSFWVGAVTVPFLTFHATPTSLIIGGLAGLLCGLGALWVTTRSMLRNDAVALLRGRGELDEVDATKRLRWPDRTAIGLSMIAIAAGAFGAVSGGQTAAGGFVGGGMMLLIAMLVFVYGRFRNVKTQRDDGTSQQYANYQLSGLARQNSTRAPLRSALTIGLIATASFLIVAINAFRLVPSDEGTGGFDLQAESAQPIYQDLADPDVQSGLMGADAKRLANASIVSFRVRRGQDASCNNLYQASEPTVYGVPDSAAKSLDRFRFYASASEAGELAWSLLDTDAEGTADDPIPLILDQNTAMWSLQMMAGVGEVKAFTYDTTTVHFKVVGLLENSLLQGRLMIGEGNFQRLFPEISGYRFFLIGESGSTIDIAAVTQAFESRLGDVGFDVSDSHEVLAGMMAVQNTYLRTFQSLGGLGLLLGTIGLAIAQLRNLLQRRGELAVMRAIGFTRRRLALLVVGETASLLAMGIGCGVLCAVLAVLPYAWSQGTQPPVLEPLLLVLGIFLFGLVAGLVAAIQVARMRLLESLRGS</sequence>
<feature type="domain" description="ABC3 transporter permease C-terminal" evidence="8">
    <location>
        <begin position="1034"/>
        <end position="1137"/>
    </location>
</feature>
<dbReference type="InterPro" id="IPR025857">
    <property type="entry name" value="MacB_PCD"/>
</dbReference>
<comment type="caution">
    <text evidence="10">The sequence shown here is derived from an EMBL/GenBank/DDBJ whole genome shotgun (WGS) entry which is preliminary data.</text>
</comment>
<gene>
    <name evidence="10" type="ORF">QTN89_09145</name>
</gene>
<evidence type="ECO:0000256" key="3">
    <source>
        <dbReference type="ARBA" id="ARBA00022692"/>
    </source>
</evidence>
<organism evidence="10 11">
    <name type="scientific">Roseiconus lacunae</name>
    <dbReference type="NCBI Taxonomy" id="2605694"/>
    <lineage>
        <taxon>Bacteria</taxon>
        <taxon>Pseudomonadati</taxon>
        <taxon>Planctomycetota</taxon>
        <taxon>Planctomycetia</taxon>
        <taxon>Pirellulales</taxon>
        <taxon>Pirellulaceae</taxon>
        <taxon>Roseiconus</taxon>
    </lineage>
</organism>
<evidence type="ECO:0000259" key="9">
    <source>
        <dbReference type="Pfam" id="PF12704"/>
    </source>
</evidence>
<feature type="transmembrane region" description="Helical" evidence="7">
    <location>
        <begin position="543"/>
        <end position="563"/>
    </location>
</feature>
<evidence type="ECO:0000256" key="4">
    <source>
        <dbReference type="ARBA" id="ARBA00022989"/>
    </source>
</evidence>
<feature type="transmembrane region" description="Helical" evidence="7">
    <location>
        <begin position="21"/>
        <end position="39"/>
    </location>
</feature>
<evidence type="ECO:0000256" key="1">
    <source>
        <dbReference type="ARBA" id="ARBA00004651"/>
    </source>
</evidence>
<feature type="transmembrane region" description="Helical" evidence="7">
    <location>
        <begin position="1075"/>
        <end position="1105"/>
    </location>
</feature>
<reference evidence="10 11" key="1">
    <citation type="submission" date="2023-06" db="EMBL/GenBank/DDBJ databases">
        <title>Roseiconus lacunae JC819 isolated from Gulf of Mannar region, Tamil Nadu.</title>
        <authorList>
            <person name="Pk S."/>
            <person name="Ch S."/>
            <person name="Ch V.R."/>
        </authorList>
    </citation>
    <scope>NUCLEOTIDE SEQUENCE [LARGE SCALE GENOMIC DNA]</scope>
    <source>
        <strain evidence="10 11">JC819</strain>
    </source>
</reference>
<keyword evidence="11" id="KW-1185">Reference proteome</keyword>
<feature type="transmembrane region" description="Helical" evidence="7">
    <location>
        <begin position="695"/>
        <end position="712"/>
    </location>
</feature>
<dbReference type="Proteomes" id="UP001239462">
    <property type="component" value="Unassembled WGS sequence"/>
</dbReference>
<comment type="subcellular location">
    <subcellularLocation>
        <location evidence="1">Cell membrane</location>
        <topology evidence="1">Multi-pass membrane protein</topology>
    </subcellularLocation>
</comment>
<feature type="domain" description="ABC3 transporter permease C-terminal" evidence="8">
    <location>
        <begin position="547"/>
        <end position="667"/>
    </location>
</feature>
<feature type="transmembrane region" description="Helical" evidence="7">
    <location>
        <begin position="1117"/>
        <end position="1139"/>
    </location>
</feature>
<evidence type="ECO:0000313" key="10">
    <source>
        <dbReference type="EMBL" id="MDM4015592.1"/>
    </source>
</evidence>
<feature type="transmembrane region" description="Helical" evidence="7">
    <location>
        <begin position="1033"/>
        <end position="1054"/>
    </location>
</feature>